<comment type="caution">
    <text evidence="2">The sequence shown here is derived from an EMBL/GenBank/DDBJ whole genome shotgun (WGS) entry which is preliminary data.</text>
</comment>
<evidence type="ECO:0000313" key="3">
    <source>
        <dbReference type="Proteomes" id="UP000264062"/>
    </source>
</evidence>
<dbReference type="Pfam" id="PF08309">
    <property type="entry name" value="LVIVD"/>
    <property type="match status" value="4"/>
</dbReference>
<reference evidence="2 3" key="1">
    <citation type="journal article" date="2018" name="Nat. Biotechnol.">
        <title>A standardized bacterial taxonomy based on genome phylogeny substantially revises the tree of life.</title>
        <authorList>
            <person name="Parks D.H."/>
            <person name="Chuvochina M."/>
            <person name="Waite D.W."/>
            <person name="Rinke C."/>
            <person name="Skarshewski A."/>
            <person name="Chaumeil P.A."/>
            <person name="Hugenholtz P."/>
        </authorList>
    </citation>
    <scope>NUCLEOTIDE SEQUENCE [LARGE SCALE GENOMIC DNA]</scope>
    <source>
        <strain evidence="2">UBA9956</strain>
    </source>
</reference>
<dbReference type="Pfam" id="PF18962">
    <property type="entry name" value="Por_Secre_tail"/>
    <property type="match status" value="1"/>
</dbReference>
<evidence type="ECO:0000313" key="2">
    <source>
        <dbReference type="EMBL" id="HAV92312.1"/>
    </source>
</evidence>
<dbReference type="Gene3D" id="2.130.10.10">
    <property type="entry name" value="YVTN repeat-like/Quinoprotein amine dehydrogenase"/>
    <property type="match status" value="1"/>
</dbReference>
<dbReference type="InterPro" id="IPR015943">
    <property type="entry name" value="WD40/YVTN_repeat-like_dom_sf"/>
</dbReference>
<organism evidence="2 3">
    <name type="scientific">candidate division WOR-3 bacterium</name>
    <dbReference type="NCBI Taxonomy" id="2052148"/>
    <lineage>
        <taxon>Bacteria</taxon>
        <taxon>Bacteria division WOR-3</taxon>
    </lineage>
</organism>
<name>A0A350H9U6_UNCW3</name>
<dbReference type="InterPro" id="IPR013211">
    <property type="entry name" value="LVIVD"/>
</dbReference>
<dbReference type="AlphaFoldDB" id="A0A350H9U6"/>
<protein>
    <recommendedName>
        <fullName evidence="1">Secretion system C-terminal sorting domain-containing protein</fullName>
    </recommendedName>
</protein>
<gene>
    <name evidence="2" type="ORF">DCW38_03935</name>
</gene>
<dbReference type="SUPFAM" id="SSF50978">
    <property type="entry name" value="WD40 repeat-like"/>
    <property type="match status" value="1"/>
</dbReference>
<dbReference type="InterPro" id="IPR026444">
    <property type="entry name" value="Secre_tail"/>
</dbReference>
<dbReference type="Proteomes" id="UP000264062">
    <property type="component" value="Unassembled WGS sequence"/>
</dbReference>
<proteinExistence type="predicted"/>
<sequence>MKKTLLIFCLLIFSSLFLYSENNIIFVDSDSTVNLNSKAIIADSQNIKLIYLYNQNTDRVLDVKLMDTFALVCDYYNGVHLFSVSNPELPRLLGTCDTPGTAIRMSLHEDLVNVADGLGGISVLTFRDPENPELYCTYPSYNGGTTYGIYTLNPSDENKALPIDIDSTETLHKQPFIFAAGGRDGLLIFNITNFNPMLMSQYYVPEGIPGIWVDKDVAYVLTYNYLTILDVSNKNKPVFIKQFYITDANHDLYLYEDYLYVCAGHGDMLIYDVKDRKNPIQVGMFDAAGPSIDVYVTGNRVFLASNEGGISVLDVTDKSHPKEIAYYRSPGFETRGIFAVGDYIYVGAQYAGFFVFKYSEPATEPIKRNAEEKMNNYSKINNSNFSNICFENDMSENGILSIYDLDGRFIYKNQNIELQRGFNTIKINKQTLKQGTYFWTIEKESGKVSGKLIIFGK</sequence>
<accession>A0A350H9U6</accession>
<dbReference type="EMBL" id="DMZY01000117">
    <property type="protein sequence ID" value="HAV92312.1"/>
    <property type="molecule type" value="Genomic_DNA"/>
</dbReference>
<feature type="domain" description="Secretion system C-terminal sorting" evidence="1">
    <location>
        <begin position="387"/>
        <end position="454"/>
    </location>
</feature>
<dbReference type="InterPro" id="IPR036322">
    <property type="entry name" value="WD40_repeat_dom_sf"/>
</dbReference>
<dbReference type="NCBIfam" id="TIGR04183">
    <property type="entry name" value="Por_Secre_tail"/>
    <property type="match status" value="1"/>
</dbReference>
<evidence type="ECO:0000259" key="1">
    <source>
        <dbReference type="Pfam" id="PF18962"/>
    </source>
</evidence>